<evidence type="ECO:0000313" key="6">
    <source>
        <dbReference type="Proteomes" id="UP000694865"/>
    </source>
</evidence>
<comment type="similarity">
    <text evidence="4">Belongs to the PPP1R35 family.</text>
</comment>
<proteinExistence type="inferred from homology"/>
<keyword evidence="2" id="KW-0963">Cytoplasm</keyword>
<evidence type="ECO:0000256" key="3">
    <source>
        <dbReference type="ARBA" id="ARBA00023212"/>
    </source>
</evidence>
<dbReference type="InterPro" id="IPR029135">
    <property type="entry name" value="PPP1R35_C"/>
</dbReference>
<sequence>MSSHASCFQTEKSIYPPVVNREAKGHGVVSSYEKHLLLHDFVIPLVQDQEDSDPQPLPTQHIPTPIQCAPAPTNVMGDPDLCLSPERPVKKVSISPGKPTVHKFQAADPVHEPGLSNGNSKQLRKCSHYRGVDIDVRPLTAKSVVSKKEPSQSSIALKENKQYLGNRITTDDRECELTKPVYHSTVALGQQLQTLKENRFDPQSAVMKVLQYSEETHHALSERVAETVNVPVREKKYSGLISVDVPIEETVSHVIEEKMSKVKIRPDKKPKEAEPAAPDILEFFTPDLQEETAHWCKPAKLSVPLELAPDTMVFDLYRHMQWWEQH</sequence>
<name>A0ABM0GTD8_SACKO</name>
<dbReference type="Proteomes" id="UP000694865">
    <property type="component" value="Unplaced"/>
</dbReference>
<evidence type="ECO:0000313" key="7">
    <source>
        <dbReference type="RefSeq" id="XP_002736958.1"/>
    </source>
</evidence>
<dbReference type="GeneID" id="100367885"/>
<dbReference type="PANTHER" id="PTHR28625">
    <property type="entry name" value="PROTEIN PHOSPHATASE 1 REGULATORY SUBUNIT 35"/>
    <property type="match status" value="1"/>
</dbReference>
<accession>A0ABM0GTD8</accession>
<evidence type="ECO:0000259" key="5">
    <source>
        <dbReference type="Pfam" id="PF15503"/>
    </source>
</evidence>
<evidence type="ECO:0000256" key="4">
    <source>
        <dbReference type="ARBA" id="ARBA00029452"/>
    </source>
</evidence>
<protein>
    <submittedName>
        <fullName evidence="7">Uncharacterized protein LOC100367885</fullName>
    </submittedName>
</protein>
<dbReference type="RefSeq" id="XP_002736958.1">
    <property type="nucleotide sequence ID" value="XM_002736912.2"/>
</dbReference>
<dbReference type="Pfam" id="PF15503">
    <property type="entry name" value="PPP1R35_C"/>
    <property type="match status" value="1"/>
</dbReference>
<dbReference type="PANTHER" id="PTHR28625:SF1">
    <property type="entry name" value="PROTEIN PHOSPHATASE 1 REGULATORY SUBUNIT 35"/>
    <property type="match status" value="1"/>
</dbReference>
<evidence type="ECO:0000256" key="2">
    <source>
        <dbReference type="ARBA" id="ARBA00022490"/>
    </source>
</evidence>
<feature type="domain" description="Protein phosphatase 1 regulatory subunit 35 C-terminal" evidence="5">
    <location>
        <begin position="180"/>
        <end position="319"/>
    </location>
</feature>
<comment type="subcellular location">
    <subcellularLocation>
        <location evidence="1">Cytoplasm</location>
        <location evidence="1">Cytoskeleton</location>
        <location evidence="1">Microtubule organizing center</location>
        <location evidence="1">Centrosome</location>
        <location evidence="1">Centriole</location>
    </subcellularLocation>
</comment>
<organism evidence="6 7">
    <name type="scientific">Saccoglossus kowalevskii</name>
    <name type="common">Acorn worm</name>
    <dbReference type="NCBI Taxonomy" id="10224"/>
    <lineage>
        <taxon>Eukaryota</taxon>
        <taxon>Metazoa</taxon>
        <taxon>Hemichordata</taxon>
        <taxon>Enteropneusta</taxon>
        <taxon>Harrimaniidae</taxon>
        <taxon>Saccoglossus</taxon>
    </lineage>
</organism>
<reference evidence="7" key="1">
    <citation type="submission" date="2025-08" db="UniProtKB">
        <authorList>
            <consortium name="RefSeq"/>
        </authorList>
    </citation>
    <scope>IDENTIFICATION</scope>
    <source>
        <tissue evidence="7">Testes</tissue>
    </source>
</reference>
<evidence type="ECO:0000256" key="1">
    <source>
        <dbReference type="ARBA" id="ARBA00004114"/>
    </source>
</evidence>
<keyword evidence="6" id="KW-1185">Reference proteome</keyword>
<dbReference type="InterPro" id="IPR033590">
    <property type="entry name" value="PPP1R35"/>
</dbReference>
<keyword evidence="3" id="KW-0206">Cytoskeleton</keyword>
<gene>
    <name evidence="7" type="primary">LOC100367885</name>
</gene>